<keyword evidence="5 6" id="KW-0472">Membrane</keyword>
<feature type="transmembrane region" description="Helical" evidence="6">
    <location>
        <begin position="265"/>
        <end position="292"/>
    </location>
</feature>
<dbReference type="STRING" id="1499966.U14_02374"/>
<dbReference type="HOGENOM" id="CLU_028880_4_1_0"/>
<feature type="transmembrane region" description="Helical" evidence="6">
    <location>
        <begin position="304"/>
        <end position="322"/>
    </location>
</feature>
<proteinExistence type="predicted"/>
<feature type="transmembrane region" description="Helical" evidence="6">
    <location>
        <begin position="50"/>
        <end position="70"/>
    </location>
</feature>
<dbReference type="InterPro" id="IPR001851">
    <property type="entry name" value="ABC_transp_permease"/>
</dbReference>
<keyword evidence="8" id="KW-1185">Reference proteome</keyword>
<keyword evidence="2" id="KW-1003">Cell membrane</keyword>
<dbReference type="Pfam" id="PF02653">
    <property type="entry name" value="BPD_transp_2"/>
    <property type="match status" value="1"/>
</dbReference>
<accession>A0A0S6VYL5</accession>
<dbReference type="GO" id="GO:0005886">
    <property type="term" value="C:plasma membrane"/>
    <property type="evidence" value="ECO:0007669"/>
    <property type="project" value="UniProtKB-SubCell"/>
</dbReference>
<reference evidence="7" key="1">
    <citation type="journal article" date="2015" name="PeerJ">
        <title>First genomic representation of candidate bacterial phylum KSB3 points to enhanced environmental sensing as a trigger of wastewater bulking.</title>
        <authorList>
            <person name="Sekiguchi Y."/>
            <person name="Ohashi A."/>
            <person name="Parks D.H."/>
            <person name="Yamauchi T."/>
            <person name="Tyson G.W."/>
            <person name="Hugenholtz P."/>
        </authorList>
    </citation>
    <scope>NUCLEOTIDE SEQUENCE [LARGE SCALE GENOMIC DNA]</scope>
</reference>
<evidence type="ECO:0000313" key="8">
    <source>
        <dbReference type="Proteomes" id="UP000030700"/>
    </source>
</evidence>
<dbReference type="EMBL" id="DF820456">
    <property type="protein sequence ID" value="GAK51132.1"/>
    <property type="molecule type" value="Genomic_DNA"/>
</dbReference>
<name>A0A0S6VYL5_9BACT</name>
<protein>
    <submittedName>
        <fullName evidence="7">Amino acid or sugar ABC transport system, permease protein, putative</fullName>
    </submittedName>
</protein>
<evidence type="ECO:0000256" key="2">
    <source>
        <dbReference type="ARBA" id="ARBA00022475"/>
    </source>
</evidence>
<keyword evidence="3 6" id="KW-0812">Transmembrane</keyword>
<evidence type="ECO:0000256" key="4">
    <source>
        <dbReference type="ARBA" id="ARBA00022989"/>
    </source>
</evidence>
<dbReference type="GO" id="GO:0022857">
    <property type="term" value="F:transmembrane transporter activity"/>
    <property type="evidence" value="ECO:0007669"/>
    <property type="project" value="InterPro"/>
</dbReference>
<feature type="transmembrane region" description="Helical" evidence="6">
    <location>
        <begin position="225"/>
        <end position="245"/>
    </location>
</feature>
<feature type="transmembrane region" description="Helical" evidence="6">
    <location>
        <begin position="134"/>
        <end position="156"/>
    </location>
</feature>
<evidence type="ECO:0000256" key="5">
    <source>
        <dbReference type="ARBA" id="ARBA00023136"/>
    </source>
</evidence>
<evidence type="ECO:0000256" key="6">
    <source>
        <dbReference type="SAM" id="Phobius"/>
    </source>
</evidence>
<feature type="transmembrane region" description="Helical" evidence="6">
    <location>
        <begin position="105"/>
        <end position="122"/>
    </location>
</feature>
<gene>
    <name evidence="7" type="ORF">U14_02374</name>
</gene>
<dbReference type="CDD" id="cd06579">
    <property type="entry name" value="TM_PBP1_transp_AraH_like"/>
    <property type="match status" value="1"/>
</dbReference>
<comment type="subcellular location">
    <subcellularLocation>
        <location evidence="1">Cell membrane</location>
        <topology evidence="1">Multi-pass membrane protein</topology>
    </subcellularLocation>
</comment>
<organism evidence="7">
    <name type="scientific">Candidatus Moduliflexus flocculans</name>
    <dbReference type="NCBI Taxonomy" id="1499966"/>
    <lineage>
        <taxon>Bacteria</taxon>
        <taxon>Candidatus Moduliflexota</taxon>
        <taxon>Candidatus Moduliflexia</taxon>
        <taxon>Candidatus Moduliflexales</taxon>
        <taxon>Candidatus Moduliflexaceae</taxon>
    </lineage>
</organism>
<keyword evidence="4 6" id="KW-1133">Transmembrane helix</keyword>
<dbReference type="PANTHER" id="PTHR32196">
    <property type="entry name" value="ABC TRANSPORTER PERMEASE PROTEIN YPHD-RELATED-RELATED"/>
    <property type="match status" value="1"/>
</dbReference>
<evidence type="ECO:0000256" key="1">
    <source>
        <dbReference type="ARBA" id="ARBA00004651"/>
    </source>
</evidence>
<sequence length="331" mass="35317">MLENRQHETEKDQRVHLAHGKKRQIPTVYYTLALIVVVGLLFSLGNANFISAYNLNTIASFGAILLMVALGQMCAIIIGGIDLSVGGVMSFVSVVFVKIVPTAGYWAYPLCILIGMFIGYINGNILTRIKIPSFIATLGTGGILMSLAMLVAPVPVNVPADFWGILDVFNTSFLKISNAVVISLLIFLIYYIILRFTLVGRNIFYVGSNIKMSWMSGINVVKTRNVAFMLSGMGAALAGIMVSATSLGSNPYVGAPYIMNSVASVVVGGTALTGGIGSAVNTLCGALLLSVLQNGMNVVGIDQYFQQSVLGIMIIISVVLTFDRSKTPVIK</sequence>
<dbReference type="AlphaFoldDB" id="A0A0S6VYL5"/>
<feature type="transmembrane region" description="Helical" evidence="6">
    <location>
        <begin position="27"/>
        <end position="44"/>
    </location>
</feature>
<evidence type="ECO:0000256" key="3">
    <source>
        <dbReference type="ARBA" id="ARBA00022692"/>
    </source>
</evidence>
<dbReference type="Proteomes" id="UP000030700">
    <property type="component" value="Unassembled WGS sequence"/>
</dbReference>
<evidence type="ECO:0000313" key="7">
    <source>
        <dbReference type="EMBL" id="GAK51132.1"/>
    </source>
</evidence>
<feature type="transmembrane region" description="Helical" evidence="6">
    <location>
        <begin position="176"/>
        <end position="204"/>
    </location>
</feature>